<reference evidence="3 4" key="1">
    <citation type="submission" date="2015-03" db="EMBL/GenBank/DDBJ databases">
        <title>Genome assembly of Sandaracinus amylolyticus DSM 53668.</title>
        <authorList>
            <person name="Sharma G."/>
            <person name="Subramanian S."/>
        </authorList>
    </citation>
    <scope>NUCLEOTIDE SEQUENCE [LARGE SCALE GENOMIC DNA]</scope>
    <source>
        <strain evidence="3 4">DSM 53668</strain>
    </source>
</reference>
<dbReference type="Proteomes" id="UP000034883">
    <property type="component" value="Chromosome"/>
</dbReference>
<protein>
    <submittedName>
        <fullName evidence="3">Uncharacterized protein</fullName>
    </submittedName>
</protein>
<dbReference type="STRING" id="927083.DB32_005136"/>
<keyword evidence="2" id="KW-1133">Transmembrane helix</keyword>
<keyword evidence="2" id="KW-0812">Transmembrane</keyword>
<accession>A0A0F6W5H7</accession>
<sequence length="63" mass="6760">MTFGYVGYVWAILGCASVVLFLSAIGIGLYVIGKRAERRGPRTVVRSLSGRDDSSNPPSNATR</sequence>
<dbReference type="RefSeq" id="WP_053235179.1">
    <property type="nucleotide sequence ID" value="NZ_CP011125.1"/>
</dbReference>
<dbReference type="KEGG" id="samy:DB32_005136"/>
<keyword evidence="2" id="KW-0472">Membrane</keyword>
<evidence type="ECO:0000256" key="2">
    <source>
        <dbReference type="SAM" id="Phobius"/>
    </source>
</evidence>
<dbReference type="AlphaFoldDB" id="A0A0F6W5H7"/>
<feature type="region of interest" description="Disordered" evidence="1">
    <location>
        <begin position="43"/>
        <end position="63"/>
    </location>
</feature>
<keyword evidence="4" id="KW-1185">Reference proteome</keyword>
<evidence type="ECO:0000313" key="4">
    <source>
        <dbReference type="Proteomes" id="UP000034883"/>
    </source>
</evidence>
<evidence type="ECO:0000313" key="3">
    <source>
        <dbReference type="EMBL" id="AKF07987.1"/>
    </source>
</evidence>
<gene>
    <name evidence="3" type="ORF">DB32_005136</name>
</gene>
<name>A0A0F6W5H7_9BACT</name>
<proteinExistence type="predicted"/>
<dbReference type="EMBL" id="CP011125">
    <property type="protein sequence ID" value="AKF07987.1"/>
    <property type="molecule type" value="Genomic_DNA"/>
</dbReference>
<evidence type="ECO:0000256" key="1">
    <source>
        <dbReference type="SAM" id="MobiDB-lite"/>
    </source>
</evidence>
<feature type="transmembrane region" description="Helical" evidence="2">
    <location>
        <begin position="6"/>
        <end position="32"/>
    </location>
</feature>
<organism evidence="3 4">
    <name type="scientific">Sandaracinus amylolyticus</name>
    <dbReference type="NCBI Taxonomy" id="927083"/>
    <lineage>
        <taxon>Bacteria</taxon>
        <taxon>Pseudomonadati</taxon>
        <taxon>Myxococcota</taxon>
        <taxon>Polyangia</taxon>
        <taxon>Polyangiales</taxon>
        <taxon>Sandaracinaceae</taxon>
        <taxon>Sandaracinus</taxon>
    </lineage>
</organism>